<dbReference type="GO" id="GO:0006352">
    <property type="term" value="P:DNA-templated transcription initiation"/>
    <property type="evidence" value="ECO:0007669"/>
    <property type="project" value="InterPro"/>
</dbReference>
<dbReference type="PANTHER" id="PTHR43133:SF50">
    <property type="entry name" value="ECF RNA POLYMERASE SIGMA FACTOR SIGM"/>
    <property type="match status" value="1"/>
</dbReference>
<keyword evidence="5" id="KW-0804">Transcription</keyword>
<dbReference type="GO" id="GO:0003677">
    <property type="term" value="F:DNA binding"/>
    <property type="evidence" value="ECO:0007669"/>
    <property type="project" value="UniProtKB-KW"/>
</dbReference>
<evidence type="ECO:0000256" key="1">
    <source>
        <dbReference type="ARBA" id="ARBA00010641"/>
    </source>
</evidence>
<keyword evidence="3" id="KW-0731">Sigma factor</keyword>
<dbReference type="InterPro" id="IPR014284">
    <property type="entry name" value="RNA_pol_sigma-70_dom"/>
</dbReference>
<dbReference type="AlphaFoldDB" id="A0A6J4IHZ3"/>
<dbReference type="InterPro" id="IPR013249">
    <property type="entry name" value="RNA_pol_sigma70_r4_t2"/>
</dbReference>
<protein>
    <submittedName>
        <fullName evidence="8">Uncharacterized protein</fullName>
    </submittedName>
</protein>
<keyword evidence="4" id="KW-0238">DNA-binding</keyword>
<dbReference type="EMBL" id="CADCTP010000174">
    <property type="protein sequence ID" value="CAA9250587.1"/>
    <property type="molecule type" value="Genomic_DNA"/>
</dbReference>
<evidence type="ECO:0000259" key="6">
    <source>
        <dbReference type="Pfam" id="PF04542"/>
    </source>
</evidence>
<organism evidence="8">
    <name type="scientific">uncultured Mycobacteriales bacterium</name>
    <dbReference type="NCBI Taxonomy" id="581187"/>
    <lineage>
        <taxon>Bacteria</taxon>
        <taxon>Bacillati</taxon>
        <taxon>Actinomycetota</taxon>
        <taxon>Actinomycetes</taxon>
        <taxon>Mycobacteriales</taxon>
        <taxon>environmental samples</taxon>
    </lineage>
</organism>
<dbReference type="SUPFAM" id="SSF88946">
    <property type="entry name" value="Sigma2 domain of RNA polymerase sigma factors"/>
    <property type="match status" value="1"/>
</dbReference>
<dbReference type="Pfam" id="PF04542">
    <property type="entry name" value="Sigma70_r2"/>
    <property type="match status" value="1"/>
</dbReference>
<dbReference type="InterPro" id="IPR013324">
    <property type="entry name" value="RNA_pol_sigma_r3/r4-like"/>
</dbReference>
<evidence type="ECO:0000259" key="7">
    <source>
        <dbReference type="Pfam" id="PF08281"/>
    </source>
</evidence>
<keyword evidence="2" id="KW-0805">Transcription regulation</keyword>
<dbReference type="NCBIfam" id="TIGR02937">
    <property type="entry name" value="sigma70-ECF"/>
    <property type="match status" value="1"/>
</dbReference>
<dbReference type="InterPro" id="IPR007627">
    <property type="entry name" value="RNA_pol_sigma70_r2"/>
</dbReference>
<dbReference type="NCBIfam" id="TIGR02983">
    <property type="entry name" value="SigE-fam_strep"/>
    <property type="match status" value="1"/>
</dbReference>
<feature type="domain" description="RNA polymerase sigma factor 70 region 4 type 2" evidence="7">
    <location>
        <begin position="101"/>
        <end position="153"/>
    </location>
</feature>
<reference evidence="8" key="1">
    <citation type="submission" date="2020-02" db="EMBL/GenBank/DDBJ databases">
        <authorList>
            <person name="Meier V. D."/>
        </authorList>
    </citation>
    <scope>NUCLEOTIDE SEQUENCE</scope>
    <source>
        <strain evidence="8">AVDCRST_MAG41</strain>
    </source>
</reference>
<dbReference type="InterPro" id="IPR013325">
    <property type="entry name" value="RNA_pol_sigma_r2"/>
</dbReference>
<evidence type="ECO:0000256" key="4">
    <source>
        <dbReference type="ARBA" id="ARBA00023125"/>
    </source>
</evidence>
<dbReference type="InterPro" id="IPR039425">
    <property type="entry name" value="RNA_pol_sigma-70-like"/>
</dbReference>
<name>A0A6J4IHZ3_9ACTN</name>
<dbReference type="Pfam" id="PF08281">
    <property type="entry name" value="Sigma70_r4_2"/>
    <property type="match status" value="1"/>
</dbReference>
<dbReference type="Gene3D" id="1.10.1740.10">
    <property type="match status" value="1"/>
</dbReference>
<feature type="domain" description="RNA polymerase sigma-70 region 2" evidence="6">
    <location>
        <begin position="13"/>
        <end position="76"/>
    </location>
</feature>
<dbReference type="Gene3D" id="1.10.10.10">
    <property type="entry name" value="Winged helix-like DNA-binding domain superfamily/Winged helix DNA-binding domain"/>
    <property type="match status" value="1"/>
</dbReference>
<dbReference type="SUPFAM" id="SSF88659">
    <property type="entry name" value="Sigma3 and sigma4 domains of RNA polymerase sigma factors"/>
    <property type="match status" value="1"/>
</dbReference>
<dbReference type="InterPro" id="IPR036388">
    <property type="entry name" value="WH-like_DNA-bd_sf"/>
</dbReference>
<evidence type="ECO:0000256" key="3">
    <source>
        <dbReference type="ARBA" id="ARBA00023082"/>
    </source>
</evidence>
<gene>
    <name evidence="8" type="ORF">AVDCRST_MAG41-1878</name>
</gene>
<dbReference type="GO" id="GO:0016987">
    <property type="term" value="F:sigma factor activity"/>
    <property type="evidence" value="ECO:0007669"/>
    <property type="project" value="UniProtKB-KW"/>
</dbReference>
<evidence type="ECO:0000256" key="2">
    <source>
        <dbReference type="ARBA" id="ARBA00023015"/>
    </source>
</evidence>
<evidence type="ECO:0000256" key="5">
    <source>
        <dbReference type="ARBA" id="ARBA00023163"/>
    </source>
</evidence>
<comment type="similarity">
    <text evidence="1">Belongs to the sigma-70 factor family. ECF subfamily.</text>
</comment>
<evidence type="ECO:0000313" key="8">
    <source>
        <dbReference type="EMBL" id="CAA9250587.1"/>
    </source>
</evidence>
<sequence>MDPDEDFRAYVAHRSPALLRTGYLLTGDAAAAEDLVQSALAKTWRHWRRVAAMGNPDAYVRRVMLNERRSWWRRTGAREQLVGVPPERPGPDEAVAHADRDRVWRAMSRMPPRMRAVLVLRYWDDLSEAEIADVLGCSTGTVKSQASRRLRRLADLLEPDRAGAARGDQGGRR</sequence>
<accession>A0A6J4IHZ3</accession>
<dbReference type="PANTHER" id="PTHR43133">
    <property type="entry name" value="RNA POLYMERASE ECF-TYPE SIGMA FACTO"/>
    <property type="match status" value="1"/>
</dbReference>
<proteinExistence type="inferred from homology"/>
<dbReference type="InterPro" id="IPR014325">
    <property type="entry name" value="RNA_pol_sigma-E_actinobac"/>
</dbReference>
<dbReference type="CDD" id="cd06171">
    <property type="entry name" value="Sigma70_r4"/>
    <property type="match status" value="1"/>
</dbReference>